<feature type="compositionally biased region" description="Basic and acidic residues" evidence="1">
    <location>
        <begin position="1"/>
        <end position="12"/>
    </location>
</feature>
<proteinExistence type="predicted"/>
<feature type="compositionally biased region" description="Low complexity" evidence="1">
    <location>
        <begin position="411"/>
        <end position="424"/>
    </location>
</feature>
<reference evidence="2" key="2">
    <citation type="submission" date="2015-06" db="UniProtKB">
        <authorList>
            <consortium name="EnsemblMetazoa"/>
        </authorList>
    </citation>
    <scope>IDENTIFICATION</scope>
</reference>
<feature type="region of interest" description="Disordered" evidence="1">
    <location>
        <begin position="34"/>
        <end position="122"/>
    </location>
</feature>
<feature type="region of interest" description="Disordered" evidence="1">
    <location>
        <begin position="397"/>
        <end position="469"/>
    </location>
</feature>
<feature type="compositionally biased region" description="Polar residues" evidence="1">
    <location>
        <begin position="450"/>
        <end position="460"/>
    </location>
</feature>
<reference evidence="3" key="1">
    <citation type="submission" date="2013-02" db="EMBL/GenBank/DDBJ databases">
        <authorList>
            <person name="Hughes D."/>
        </authorList>
    </citation>
    <scope>NUCLEOTIDE SEQUENCE</scope>
    <source>
        <strain>Durham</strain>
        <strain evidence="3">NC isolate 2 -- Noor lab</strain>
    </source>
</reference>
<feature type="region of interest" description="Disordered" evidence="1">
    <location>
        <begin position="1"/>
        <end position="20"/>
    </location>
</feature>
<feature type="compositionally biased region" description="Basic residues" evidence="1">
    <location>
        <begin position="103"/>
        <end position="115"/>
    </location>
</feature>
<dbReference type="EMBL" id="CAQQ02190823">
    <property type="status" value="NOT_ANNOTATED_CDS"/>
    <property type="molecule type" value="Genomic_DNA"/>
</dbReference>
<evidence type="ECO:0000256" key="1">
    <source>
        <dbReference type="SAM" id="MobiDB-lite"/>
    </source>
</evidence>
<evidence type="ECO:0000313" key="2">
    <source>
        <dbReference type="EnsemblMetazoa" id="MESCA001294-PA"/>
    </source>
</evidence>
<name>T1GDB1_MEGSC</name>
<protein>
    <submittedName>
        <fullName evidence="2">Uncharacterized protein</fullName>
    </submittedName>
</protein>
<dbReference type="HOGENOM" id="CLU_511218_0_0_1"/>
<organism evidence="2 3">
    <name type="scientific">Megaselia scalaris</name>
    <name type="common">Humpbacked fly</name>
    <name type="synonym">Phora scalaris</name>
    <dbReference type="NCBI Taxonomy" id="36166"/>
    <lineage>
        <taxon>Eukaryota</taxon>
        <taxon>Metazoa</taxon>
        <taxon>Ecdysozoa</taxon>
        <taxon>Arthropoda</taxon>
        <taxon>Hexapoda</taxon>
        <taxon>Insecta</taxon>
        <taxon>Pterygota</taxon>
        <taxon>Neoptera</taxon>
        <taxon>Endopterygota</taxon>
        <taxon>Diptera</taxon>
        <taxon>Brachycera</taxon>
        <taxon>Muscomorpha</taxon>
        <taxon>Platypezoidea</taxon>
        <taxon>Phoridae</taxon>
        <taxon>Megaseliini</taxon>
        <taxon>Megaselia</taxon>
    </lineage>
</organism>
<accession>T1GDB1</accession>
<evidence type="ECO:0000313" key="3">
    <source>
        <dbReference type="Proteomes" id="UP000015102"/>
    </source>
</evidence>
<dbReference type="Proteomes" id="UP000015102">
    <property type="component" value="Unassembled WGS sequence"/>
</dbReference>
<dbReference type="EnsemblMetazoa" id="MESCA001294-RA">
    <property type="protein sequence ID" value="MESCA001294-PA"/>
    <property type="gene ID" value="MESCA001294"/>
</dbReference>
<feature type="compositionally biased region" description="Basic residues" evidence="1">
    <location>
        <begin position="65"/>
        <end position="84"/>
    </location>
</feature>
<feature type="compositionally biased region" description="Basic and acidic residues" evidence="1">
    <location>
        <begin position="46"/>
        <end position="64"/>
    </location>
</feature>
<dbReference type="AlphaFoldDB" id="T1GDB1"/>
<feature type="compositionally biased region" description="Basic and acidic residues" evidence="1">
    <location>
        <begin position="86"/>
        <end position="100"/>
    </location>
</feature>
<feature type="compositionally biased region" description="Polar residues" evidence="1">
    <location>
        <begin position="433"/>
        <end position="442"/>
    </location>
</feature>
<sequence>MEERNFETKDLGENPSTNDIIKVIEDIIKKLYKDEVPGTSGTQGHATDDNKKTKQIEDYHDNYQRYRRSRSPSRENRKRKHYRRSSSVERSHQKYRERSSSRSSHRRSPHRRRRSSSRDSYDYKYSKRHRFLRSSSLSRCYDCDYNFGWKYKHFIENERERDEFKEMMEFYKQLRAKESCKRDVFKNRLETIIEEPVVCQKVHREIKPKHQNLKSESSSPDKVIIVDDDSDEDTIPHRRDFVQKTSKPVNDQDKIHGILKTKKSVRFLANLFEEPVEKKEDVTKKSKNSSSPINISVSDRKRKFELDNNIEVPPKLKAKMAARRKSFESVRSLFENACDFDNLSMISNISTASTIKNENIPRKAVDPTPSTSKNCTKNIATSTPILNKNIPERKASFEKEQKPIINPPKPSSKVVPKESPVQKSTQVKLKPQEASTPSTSKEAMTKIKVQETSTPSTSKEAMSKLKTQEPSSVEDIAVLEINFDSGNPPRNFQVFLQNIEDILGIAPHSKAFYNKNTLYLWLKRSYGTWIMNF</sequence>
<keyword evidence="3" id="KW-1185">Reference proteome</keyword>